<feature type="non-terminal residue" evidence="1">
    <location>
        <position position="59"/>
    </location>
</feature>
<organism evidence="1">
    <name type="scientific">Arion vulgaris</name>
    <dbReference type="NCBI Taxonomy" id="1028688"/>
    <lineage>
        <taxon>Eukaryota</taxon>
        <taxon>Metazoa</taxon>
        <taxon>Spiralia</taxon>
        <taxon>Lophotrochozoa</taxon>
        <taxon>Mollusca</taxon>
        <taxon>Gastropoda</taxon>
        <taxon>Heterobranchia</taxon>
        <taxon>Euthyneura</taxon>
        <taxon>Panpulmonata</taxon>
        <taxon>Eupulmonata</taxon>
        <taxon>Stylommatophora</taxon>
        <taxon>Helicina</taxon>
        <taxon>Arionoidea</taxon>
        <taxon>Arionidae</taxon>
        <taxon>Arion</taxon>
    </lineage>
</organism>
<reference evidence="1" key="1">
    <citation type="submission" date="2014-12" db="EMBL/GenBank/DDBJ databases">
        <title>Insight into the proteome of Arion vulgaris.</title>
        <authorList>
            <person name="Aradska J."/>
            <person name="Bulat T."/>
            <person name="Smidak R."/>
            <person name="Sarate P."/>
            <person name="Gangsoo J."/>
            <person name="Sialana F."/>
            <person name="Bilban M."/>
            <person name="Lubec G."/>
        </authorList>
    </citation>
    <scope>NUCLEOTIDE SEQUENCE</scope>
    <source>
        <tissue evidence="1">Skin</tissue>
    </source>
</reference>
<dbReference type="EMBL" id="HACG01035495">
    <property type="protein sequence ID" value="CEK82360.1"/>
    <property type="molecule type" value="Transcribed_RNA"/>
</dbReference>
<evidence type="ECO:0000313" key="1">
    <source>
        <dbReference type="EMBL" id="CEK82360.1"/>
    </source>
</evidence>
<proteinExistence type="predicted"/>
<accession>A0A0B7AQZ9</accession>
<gene>
    <name evidence="1" type="primary">ORF131066</name>
</gene>
<protein>
    <submittedName>
        <fullName evidence="1">Uncharacterized protein</fullName>
    </submittedName>
</protein>
<name>A0A0B7AQZ9_9EUPU</name>
<dbReference type="AlphaFoldDB" id="A0A0B7AQZ9"/>
<sequence>MKIARVVTGAKIWGVKKRTTVTCHRFPKRRLRRLSVGLATLSHKTQIATETTTRNIHSL</sequence>